<dbReference type="VEuPathDB" id="ToxoDB:LOC34618669"/>
<reference evidence="1 2" key="1">
    <citation type="journal article" date="2016" name="BMC Genomics">
        <title>Comparative genomics reveals Cyclospora cayetanensis possesses coccidia-like metabolism and invasion components but unique surface antigens.</title>
        <authorList>
            <person name="Liu S."/>
            <person name="Wang L."/>
            <person name="Zheng H."/>
            <person name="Xu Z."/>
            <person name="Roellig D.M."/>
            <person name="Li N."/>
            <person name="Frace M.A."/>
            <person name="Tang K."/>
            <person name="Arrowood M.J."/>
            <person name="Moss D.M."/>
            <person name="Zhang L."/>
            <person name="Feng Y."/>
            <person name="Xiao L."/>
        </authorList>
    </citation>
    <scope>NUCLEOTIDE SEQUENCE [LARGE SCALE GENOMIC DNA]</scope>
    <source>
        <strain evidence="1 2">CHN_HEN01</strain>
    </source>
</reference>
<name>A0A1D3CS05_9EIME</name>
<keyword evidence="2" id="KW-1185">Reference proteome</keyword>
<organism evidence="1 2">
    <name type="scientific">Cyclospora cayetanensis</name>
    <dbReference type="NCBI Taxonomy" id="88456"/>
    <lineage>
        <taxon>Eukaryota</taxon>
        <taxon>Sar</taxon>
        <taxon>Alveolata</taxon>
        <taxon>Apicomplexa</taxon>
        <taxon>Conoidasida</taxon>
        <taxon>Coccidia</taxon>
        <taxon>Eucoccidiorida</taxon>
        <taxon>Eimeriorina</taxon>
        <taxon>Eimeriidae</taxon>
        <taxon>Cyclospora</taxon>
    </lineage>
</organism>
<evidence type="ECO:0000313" key="2">
    <source>
        <dbReference type="Proteomes" id="UP000095192"/>
    </source>
</evidence>
<comment type="caution">
    <text evidence="1">The sequence shown here is derived from an EMBL/GenBank/DDBJ whole genome shotgun (WGS) entry which is preliminary data.</text>
</comment>
<gene>
    <name evidence="1" type="ORF">cyc_01706</name>
</gene>
<sequence>MLYAAKYTTLWSSAMAAFGALPHGCHFVAFASHPNTSALPFQWMVLRAAPATDALAGRMGLQLHGEYNSVAPPCILALQHQGVTITVGESRSNTEARPASGEQSESFGKAFWATQREEVLRCTVKGELSLLMLGPVAAAFARAGELTPALASAAARRFCAAFKVESRADTSPHLLQEIIQPDKRDSFASRWPSTFENFKSAATVLLAMKEADLLTDPDAGPAARALQDALLVSLQFQRSSATFSDLRRVLLLLGATAEPLGICPTTARELLKATKKQLWRLSRRDQGAENRDPRDSISLLWPLASISEALKLPPPQKHCRHKSESDRVAYTSKGERGALQQDRDIVLNLLNADVFRALSSRLPCSSLDLALGYIGLERLGLHHSADYVLAAFSAAAGAASREELCCLGREILLTGALQNALWGAFADAAATALEKQWQDTSDGQKSNAQQRSEAELLQWLRFCGRVI</sequence>
<dbReference type="VEuPathDB" id="ToxoDB:cyc_01706"/>
<dbReference type="AlphaFoldDB" id="A0A1D3CS05"/>
<dbReference type="EMBL" id="JROU02002178">
    <property type="protein sequence ID" value="OEH73986.1"/>
    <property type="molecule type" value="Genomic_DNA"/>
</dbReference>
<evidence type="ECO:0000313" key="1">
    <source>
        <dbReference type="EMBL" id="OEH73986.1"/>
    </source>
</evidence>
<accession>A0A1D3CS05</accession>
<dbReference type="InParanoid" id="A0A1D3CS05"/>
<protein>
    <submittedName>
        <fullName evidence="1">Uncharacterized protein</fullName>
    </submittedName>
</protein>
<dbReference type="Proteomes" id="UP000095192">
    <property type="component" value="Unassembled WGS sequence"/>
</dbReference>
<proteinExistence type="predicted"/>